<evidence type="ECO:0000313" key="3">
    <source>
        <dbReference type="Proteomes" id="UP000887226"/>
    </source>
</evidence>
<feature type="compositionally biased region" description="Polar residues" evidence="1">
    <location>
        <begin position="214"/>
        <end position="228"/>
    </location>
</feature>
<evidence type="ECO:0000313" key="2">
    <source>
        <dbReference type="EMBL" id="KAG9247855.1"/>
    </source>
</evidence>
<reference evidence="2" key="1">
    <citation type="journal article" date="2021" name="IMA Fungus">
        <title>Genomic characterization of three marine fungi, including Emericellopsis atlantica sp. nov. with signatures of a generalist lifestyle and marine biomass degradation.</title>
        <authorList>
            <person name="Hagestad O.C."/>
            <person name="Hou L."/>
            <person name="Andersen J.H."/>
            <person name="Hansen E.H."/>
            <person name="Altermark B."/>
            <person name="Li C."/>
            <person name="Kuhnert E."/>
            <person name="Cox R.J."/>
            <person name="Crous P.W."/>
            <person name="Spatafora J.W."/>
            <person name="Lail K."/>
            <person name="Amirebrahimi M."/>
            <person name="Lipzen A."/>
            <person name="Pangilinan J."/>
            <person name="Andreopoulos W."/>
            <person name="Hayes R.D."/>
            <person name="Ng V."/>
            <person name="Grigoriev I.V."/>
            <person name="Jackson S.A."/>
            <person name="Sutton T.D.S."/>
            <person name="Dobson A.D.W."/>
            <person name="Rama T."/>
        </authorList>
    </citation>
    <scope>NUCLEOTIDE SEQUENCE</scope>
    <source>
        <strain evidence="2">TRa3180A</strain>
    </source>
</reference>
<dbReference type="AlphaFoldDB" id="A0A9P7Z9J2"/>
<evidence type="ECO:0000256" key="1">
    <source>
        <dbReference type="SAM" id="MobiDB-lite"/>
    </source>
</evidence>
<feature type="region of interest" description="Disordered" evidence="1">
    <location>
        <begin position="210"/>
        <end position="237"/>
    </location>
</feature>
<accession>A0A9P7Z9J2</accession>
<dbReference type="EMBL" id="MU253762">
    <property type="protein sequence ID" value="KAG9247855.1"/>
    <property type="molecule type" value="Genomic_DNA"/>
</dbReference>
<proteinExistence type="predicted"/>
<protein>
    <submittedName>
        <fullName evidence="2">Uncharacterized protein</fullName>
    </submittedName>
</protein>
<dbReference type="Proteomes" id="UP000887226">
    <property type="component" value="Unassembled WGS sequence"/>
</dbReference>
<keyword evidence="3" id="KW-1185">Reference proteome</keyword>
<organism evidence="2 3">
    <name type="scientific">Calycina marina</name>
    <dbReference type="NCBI Taxonomy" id="1763456"/>
    <lineage>
        <taxon>Eukaryota</taxon>
        <taxon>Fungi</taxon>
        <taxon>Dikarya</taxon>
        <taxon>Ascomycota</taxon>
        <taxon>Pezizomycotina</taxon>
        <taxon>Leotiomycetes</taxon>
        <taxon>Helotiales</taxon>
        <taxon>Pezizellaceae</taxon>
        <taxon>Calycina</taxon>
    </lineage>
</organism>
<sequence>MIQQSNWETQKQMTIFQKSKPPDLYQRSNNPDPCLCWSQIQPFLEAASLEVWILLDTCNSASSITSALPLKAAQYKKLRGGRTKLLAACGHQNVASKGDLSSFTKSLEILIQAAGEMYLESRFPASLRTAGFHPYPPTPVHIVLRESDGDGIRLRGWDQRPLYRTSRETQELLSRLLRDMMTTNSQSGWRRATIEDLLSRDEGLLAGLEEDSEGTSQEHTPWKNNPQASAIRHNLGL</sequence>
<gene>
    <name evidence="2" type="ORF">BJ878DRAFT_129661</name>
</gene>
<comment type="caution">
    <text evidence="2">The sequence shown here is derived from an EMBL/GenBank/DDBJ whole genome shotgun (WGS) entry which is preliminary data.</text>
</comment>
<name>A0A9P7Z9J2_9HELO</name>